<keyword evidence="2" id="KW-1185">Reference proteome</keyword>
<dbReference type="AlphaFoldDB" id="T0C3Y0"/>
<accession>A0A9E6ZRR5</accession>
<sequence>MKRKLVDIALWTGIYITAWAAMVTAYYIIKYNGVWDTLFGFILVGVALGAFPRLRKWISGR</sequence>
<evidence type="ECO:0000313" key="1">
    <source>
        <dbReference type="EMBL" id="UNO47974.1"/>
    </source>
</evidence>
<gene>
    <name evidence="1" type="ORF">K1I37_14970</name>
</gene>
<dbReference type="EMBL" id="CP080467">
    <property type="protein sequence ID" value="UNO47974.1"/>
    <property type="molecule type" value="Genomic_DNA"/>
</dbReference>
<name>T0C3Y0_ALIAG</name>
<proteinExistence type="predicted"/>
<reference evidence="2" key="1">
    <citation type="journal article" date="2022" name="G3 (Bethesda)">
        <title>Unveiling the complete genome sequence of Alicyclobacillus acidoterrestris DSM 3922T, a taint-producing strain.</title>
        <authorList>
            <person name="Leonardo I.C."/>
            <person name="Barreto Crespo M.T."/>
            <person name="Gaspar F.B."/>
        </authorList>
    </citation>
    <scope>NUCLEOTIDE SEQUENCE [LARGE SCALE GENOMIC DNA]</scope>
    <source>
        <strain evidence="2">DSM 3922</strain>
    </source>
</reference>
<organism evidence="1 2">
    <name type="scientific">Alicyclobacillus acidoterrestris (strain ATCC 49025 / DSM 3922 / CIP 106132 / NCIMB 13137 / GD3B)</name>
    <dbReference type="NCBI Taxonomy" id="1356854"/>
    <lineage>
        <taxon>Bacteria</taxon>
        <taxon>Bacillati</taxon>
        <taxon>Bacillota</taxon>
        <taxon>Bacilli</taxon>
        <taxon>Bacillales</taxon>
        <taxon>Alicyclobacillaceae</taxon>
        <taxon>Alicyclobacillus</taxon>
    </lineage>
</organism>
<dbReference type="STRING" id="1356854.N007_05520"/>
<evidence type="ECO:0000313" key="2">
    <source>
        <dbReference type="Proteomes" id="UP000829401"/>
    </source>
</evidence>
<dbReference type="Proteomes" id="UP000829401">
    <property type="component" value="Chromosome"/>
</dbReference>
<dbReference type="RefSeq" id="WP_021296147.1">
    <property type="nucleotide sequence ID" value="NZ_AURB01000124.1"/>
</dbReference>
<dbReference type="KEGG" id="aaco:K1I37_14970"/>
<accession>T0C3Y0</accession>
<protein>
    <submittedName>
        <fullName evidence="1">Uncharacterized protein</fullName>
    </submittedName>
</protein>